<comment type="subcellular location">
    <subcellularLocation>
        <location evidence="1">Secreted</location>
        <location evidence="1">Cell wall</location>
        <topology evidence="1">Peptidoglycan-anchor</topology>
    </subcellularLocation>
</comment>
<dbReference type="GO" id="GO:0051060">
    <property type="term" value="F:pullulanase activity"/>
    <property type="evidence" value="ECO:0007669"/>
    <property type="project" value="UniProtKB-EC"/>
</dbReference>
<reference evidence="17 18" key="1">
    <citation type="submission" date="2018-06" db="EMBL/GenBank/DDBJ databases">
        <authorList>
            <consortium name="Pathogen Informatics"/>
            <person name="Doyle S."/>
        </authorList>
    </citation>
    <scope>NUCLEOTIDE SEQUENCE [LARGE SCALE GENOMIC DNA]</scope>
    <source>
        <strain evidence="17 18">NCTC4824</strain>
    </source>
</reference>
<dbReference type="InterPro" id="IPR004193">
    <property type="entry name" value="Glyco_hydro_13_N"/>
</dbReference>
<dbReference type="EC" id="3.2.1.41" evidence="11"/>
<keyword evidence="8" id="KW-0572">Peptidoglycan-anchor</keyword>
<evidence type="ECO:0000256" key="2">
    <source>
        <dbReference type="ARBA" id="ARBA00008061"/>
    </source>
</evidence>
<keyword evidence="15" id="KW-1133">Transmembrane helix</keyword>
<evidence type="ECO:0000256" key="14">
    <source>
        <dbReference type="SAM" id="MobiDB-lite"/>
    </source>
</evidence>
<dbReference type="PROSITE" id="PS50847">
    <property type="entry name" value="GRAM_POS_ANCHORING"/>
    <property type="match status" value="1"/>
</dbReference>
<dbReference type="GO" id="GO:0005975">
    <property type="term" value="P:carbohydrate metabolic process"/>
    <property type="evidence" value="ECO:0007669"/>
    <property type="project" value="InterPro"/>
</dbReference>
<dbReference type="Gene3D" id="2.60.40.10">
    <property type="entry name" value="Immunoglobulins"/>
    <property type="match status" value="1"/>
</dbReference>
<dbReference type="Gene3D" id="2.60.40.1110">
    <property type="match status" value="2"/>
</dbReference>
<dbReference type="Proteomes" id="UP000249134">
    <property type="component" value="Chromosome 1"/>
</dbReference>
<dbReference type="InterPro" id="IPR013783">
    <property type="entry name" value="Ig-like_fold"/>
</dbReference>
<dbReference type="NCBIfam" id="TIGR01167">
    <property type="entry name" value="LPXTG_anchor"/>
    <property type="match status" value="1"/>
</dbReference>
<dbReference type="InterPro" id="IPR040806">
    <property type="entry name" value="SpuA_C"/>
</dbReference>
<dbReference type="Gene3D" id="3.20.20.80">
    <property type="entry name" value="Glycosidases"/>
    <property type="match status" value="1"/>
</dbReference>
<evidence type="ECO:0000256" key="12">
    <source>
        <dbReference type="ARBA" id="ARBA00029618"/>
    </source>
</evidence>
<keyword evidence="4" id="KW-0964">Secreted</keyword>
<dbReference type="InterPro" id="IPR011838">
    <property type="entry name" value="Pullulan_Gpos"/>
</dbReference>
<keyword evidence="18" id="KW-1185">Reference proteome</keyword>
<keyword evidence="3" id="KW-0134">Cell wall</keyword>
<organism evidence="17 18">
    <name type="scientific">Lederbergia lenta</name>
    <name type="common">Bacillus lentus</name>
    <dbReference type="NCBI Taxonomy" id="1467"/>
    <lineage>
        <taxon>Bacteria</taxon>
        <taxon>Bacillati</taxon>
        <taxon>Bacillota</taxon>
        <taxon>Bacilli</taxon>
        <taxon>Bacillales</taxon>
        <taxon>Bacillaceae</taxon>
        <taxon>Lederbergia</taxon>
    </lineage>
</organism>
<dbReference type="InterPro" id="IPR013784">
    <property type="entry name" value="Carb-bd-like_fold"/>
</dbReference>
<dbReference type="EMBL" id="LS483476">
    <property type="protein sequence ID" value="SQI53641.1"/>
    <property type="molecule type" value="Genomic_DNA"/>
</dbReference>
<dbReference type="AlphaFoldDB" id="A0A2X4VS21"/>
<dbReference type="InterPro" id="IPR019931">
    <property type="entry name" value="LPXTG_anchor"/>
</dbReference>
<dbReference type="SMART" id="SM00642">
    <property type="entry name" value="Aamy"/>
    <property type="match status" value="1"/>
</dbReference>
<dbReference type="CDD" id="cd11341">
    <property type="entry name" value="AmyAc_Pullulanase_LD-like"/>
    <property type="match status" value="1"/>
</dbReference>
<evidence type="ECO:0000256" key="6">
    <source>
        <dbReference type="ARBA" id="ARBA00022801"/>
    </source>
</evidence>
<dbReference type="InterPro" id="IPR006047">
    <property type="entry name" value="GH13_cat_dom"/>
</dbReference>
<dbReference type="InterPro" id="IPR017853">
    <property type="entry name" value="GH"/>
</dbReference>
<feature type="transmembrane region" description="Helical" evidence="15">
    <location>
        <begin position="1172"/>
        <end position="1191"/>
    </location>
</feature>
<dbReference type="Pfam" id="PF03714">
    <property type="entry name" value="PUD"/>
    <property type="match status" value="2"/>
</dbReference>
<dbReference type="InterPro" id="IPR014756">
    <property type="entry name" value="Ig_E-set"/>
</dbReference>
<keyword evidence="7" id="KW-0106">Calcium</keyword>
<comment type="catalytic activity">
    <reaction evidence="10">
        <text>Hydrolysis of (1-&gt;6)-alpha-D-glucosidic linkages in pullulan, amylopectin and glycogen, and in the alpha- and beta-limit dextrins of amylopectin and glycogen.</text>
        <dbReference type="EC" id="3.2.1.41"/>
    </reaction>
</comment>
<dbReference type="KEGG" id="blen:NCTC4824_01004"/>
<dbReference type="InterPro" id="IPR013780">
    <property type="entry name" value="Glyco_hydro_b"/>
</dbReference>
<protein>
    <recommendedName>
        <fullName evidence="11">pullulanase</fullName>
        <ecNumber evidence="11">3.2.1.41</ecNumber>
    </recommendedName>
    <alternativeName>
        <fullName evidence="12">Alpha-dextrin endo-1,6-alpha-glucosidase</fullName>
    </alternativeName>
    <alternativeName>
        <fullName evidence="13">Pullulan 6-glucanohydrolase</fullName>
    </alternativeName>
</protein>
<dbReference type="Gene3D" id="2.60.40.1180">
    <property type="entry name" value="Golgi alpha-mannosidase II"/>
    <property type="match status" value="1"/>
</dbReference>
<evidence type="ECO:0000256" key="10">
    <source>
        <dbReference type="ARBA" id="ARBA00023965"/>
    </source>
</evidence>
<keyword evidence="5" id="KW-0732">Signal</keyword>
<dbReference type="CDD" id="cd10315">
    <property type="entry name" value="CBM41_pullulanase"/>
    <property type="match status" value="2"/>
</dbReference>
<gene>
    <name evidence="17" type="primary">pulA</name>
    <name evidence="17" type="ORF">NCTC4824_01004</name>
</gene>
<evidence type="ECO:0000256" key="1">
    <source>
        <dbReference type="ARBA" id="ARBA00004168"/>
    </source>
</evidence>
<evidence type="ECO:0000256" key="11">
    <source>
        <dbReference type="ARBA" id="ARBA00024062"/>
    </source>
</evidence>
<evidence type="ECO:0000256" key="5">
    <source>
        <dbReference type="ARBA" id="ARBA00022729"/>
    </source>
</evidence>
<proteinExistence type="inferred from homology"/>
<dbReference type="InterPro" id="IPR005323">
    <property type="entry name" value="CBM41_pullulanase"/>
</dbReference>
<keyword evidence="15" id="KW-0812">Transmembrane</keyword>
<dbReference type="Pfam" id="PF18033">
    <property type="entry name" value="SpuA_C"/>
    <property type="match status" value="1"/>
</dbReference>
<feature type="region of interest" description="Disordered" evidence="14">
    <location>
        <begin position="1124"/>
        <end position="1165"/>
    </location>
</feature>
<feature type="domain" description="Gram-positive cocci surface proteins LPxTG" evidence="16">
    <location>
        <begin position="1165"/>
        <end position="1197"/>
    </location>
</feature>
<name>A0A2X4VS21_LEDLE</name>
<dbReference type="NCBIfam" id="TIGR02102">
    <property type="entry name" value="pullulan_Gpos"/>
    <property type="match status" value="1"/>
</dbReference>
<evidence type="ECO:0000256" key="7">
    <source>
        <dbReference type="ARBA" id="ARBA00022837"/>
    </source>
</evidence>
<keyword evidence="6 17" id="KW-0378">Hydrolase</keyword>
<evidence type="ECO:0000313" key="17">
    <source>
        <dbReference type="EMBL" id="SQI53641.1"/>
    </source>
</evidence>
<dbReference type="GO" id="GO:0030246">
    <property type="term" value="F:carbohydrate binding"/>
    <property type="evidence" value="ECO:0007669"/>
    <property type="project" value="InterPro"/>
</dbReference>
<dbReference type="SUPFAM" id="SSF49452">
    <property type="entry name" value="Starch-binding domain-like"/>
    <property type="match status" value="2"/>
</dbReference>
<keyword evidence="9 17" id="KW-0326">Glycosidase</keyword>
<dbReference type="RefSeq" id="WP_066135911.1">
    <property type="nucleotide sequence ID" value="NZ_CBCSGM010000001.1"/>
</dbReference>
<sequence>MRNMVAAFIASILLFSTVIFSFPSHGYVEVLSEKTELKEVPENTLRIHYQSKDQDYTNLGIWTWEDVVSPTDNWPSGGIPFDQKQSTDFGVYVDVPIEDNAKKVGFLVLDRVTGDKEGDDKIVEFFSPNINQVWITEGSDEVHLFEPVNLPANTVRIHYKKADKNYDNLGLWLWDDVAVESGEQGDWPKAATPFTAEQVGPYGAYIDVQVKEGAQTVSFLVVNRETGEQSEEMSLTGLNDSKQLFTSEGDIGVYTNPYGAVATTLQSGEVLTDKKMTLTFSKTAGLNEEELLESITVVDKEQKEIAVNGIKILDEKKVELSGDFPYERAPFYITFGEQTVSAVTGWRMMDEMYGYEGELGASLHQDGTATLKIWSPKAESVSVILYDKDNQFTIVADEVEMTLGDHGVWQIDLDEANTGVKDLRSYYYHYAIEHDGEKVLALDPYAKSMAGWSNQGKDKIGKAAIVDPSSIGPKLNFANIDGFKKREDAIIYEVHVRDFTSDPNISDQLTAQFGTFAAFVEKLDYIEELGVTHIQLLPVLSYYFGDEFASAERMLEYASTGTNYNWGYDPQSYFSLTGMYSENPNNPELRIAEFKKLIDEIHRRGMGVVLDVVYNHTAQLEIFENLVPNYYHFMEQDGTPKTSFGGGRLGTTHQMARRILVDSITYLVEEYKVDGFRFDMMGDHDSESIQIAFDEAKKLNPNIIMIGEGWVTYEGDSDDKDVMPADQQWMQYTESVASFSDEFRNELKSGFGSEGQPMFLTGGARSITQIFNNIKAQPHNFVADDPGDVVPYIAAHDNLTLHDVIAQSIKKDPEHHEQEIHERIRIGNAMVLTSQGTAFLHAGQEFGRTKQFRAETNEAPYKSTYMVDEEGKQFTYPYFIHDSYDSTDIINHIDWEKATNEELYPINNQTRKYTQGLIKLRRSTDAFRLGTKDLVDGNVTLLNIPEMDEHDLVIGYRNEATNGDAYYVFINSDMEKRTLTLNEDLTDGVVIVDKDEAGTEGVSKRSGFELTAENLTLEPLTTVVIKVAVEGPTEPEAPEGEEPEKDWQKEIKEIEKQLAGLKQQIETLKDLGQIPALEKQLAELKQQIAGLLEEVKQGKEISKLQELEKQLEQLSQDLAEMKEKLQEETAPGGDNSNHNQGNKSEHNANKNNGNPAQDKKGKHSLPNTATQMYNYLLIGIGMIIIGGLLYIRKKRKA</sequence>
<dbReference type="InterPro" id="IPR014755">
    <property type="entry name" value="Cu-Rt/internalin_Ig-like"/>
</dbReference>
<evidence type="ECO:0000256" key="13">
    <source>
        <dbReference type="ARBA" id="ARBA00031076"/>
    </source>
</evidence>
<dbReference type="Gene3D" id="2.60.40.1220">
    <property type="match status" value="1"/>
</dbReference>
<evidence type="ECO:0000259" key="16">
    <source>
        <dbReference type="PROSITE" id="PS50847"/>
    </source>
</evidence>
<accession>A0A2X4VS21</accession>
<evidence type="ECO:0000256" key="4">
    <source>
        <dbReference type="ARBA" id="ARBA00022525"/>
    </source>
</evidence>
<dbReference type="Pfam" id="PF02922">
    <property type="entry name" value="CBM_48"/>
    <property type="match status" value="1"/>
</dbReference>
<dbReference type="Pfam" id="PF00746">
    <property type="entry name" value="Gram_pos_anchor"/>
    <property type="match status" value="1"/>
</dbReference>
<dbReference type="STRING" id="1348624.GCA_001591545_00104"/>
<evidence type="ECO:0000256" key="15">
    <source>
        <dbReference type="SAM" id="Phobius"/>
    </source>
</evidence>
<evidence type="ECO:0000256" key="8">
    <source>
        <dbReference type="ARBA" id="ARBA00023088"/>
    </source>
</evidence>
<keyword evidence="15" id="KW-0472">Membrane</keyword>
<dbReference type="PANTHER" id="PTHR43002">
    <property type="entry name" value="GLYCOGEN DEBRANCHING ENZYME"/>
    <property type="match status" value="1"/>
</dbReference>
<evidence type="ECO:0000256" key="3">
    <source>
        <dbReference type="ARBA" id="ARBA00022512"/>
    </source>
</evidence>
<evidence type="ECO:0000313" key="18">
    <source>
        <dbReference type="Proteomes" id="UP000249134"/>
    </source>
</evidence>
<dbReference type="Gene3D" id="1.20.5.340">
    <property type="match status" value="1"/>
</dbReference>
<dbReference type="Pfam" id="PF00128">
    <property type="entry name" value="Alpha-amylase"/>
    <property type="match status" value="1"/>
</dbReference>
<evidence type="ECO:0000256" key="9">
    <source>
        <dbReference type="ARBA" id="ARBA00023295"/>
    </source>
</evidence>
<comment type="similarity">
    <text evidence="2">Belongs to the glycosyl hydrolase 13 family.</text>
</comment>
<dbReference type="SUPFAM" id="SSF81296">
    <property type="entry name" value="E set domains"/>
    <property type="match status" value="1"/>
</dbReference>
<dbReference type="CDD" id="cd02860">
    <property type="entry name" value="E_set_Pullulanase"/>
    <property type="match status" value="1"/>
</dbReference>
<dbReference type="SUPFAM" id="SSF51445">
    <property type="entry name" value="(Trans)glycosidases"/>
    <property type="match status" value="1"/>
</dbReference>